<comment type="caution">
    <text evidence="2">The sequence shown here is derived from an EMBL/GenBank/DDBJ whole genome shotgun (WGS) entry which is preliminary data.</text>
</comment>
<dbReference type="AlphaFoldDB" id="A0A2J7ZMU3"/>
<evidence type="ECO:0000256" key="1">
    <source>
        <dbReference type="SAM" id="SignalP"/>
    </source>
</evidence>
<evidence type="ECO:0000313" key="3">
    <source>
        <dbReference type="Proteomes" id="UP000236333"/>
    </source>
</evidence>
<accession>A0A2J7ZMU3</accession>
<proteinExistence type="predicted"/>
<organism evidence="2 3">
    <name type="scientific">Tetrabaena socialis</name>
    <dbReference type="NCBI Taxonomy" id="47790"/>
    <lineage>
        <taxon>Eukaryota</taxon>
        <taxon>Viridiplantae</taxon>
        <taxon>Chlorophyta</taxon>
        <taxon>core chlorophytes</taxon>
        <taxon>Chlorophyceae</taxon>
        <taxon>CS clade</taxon>
        <taxon>Chlamydomonadales</taxon>
        <taxon>Tetrabaenaceae</taxon>
        <taxon>Tetrabaena</taxon>
    </lineage>
</organism>
<dbReference type="EMBL" id="PGGS01000851">
    <property type="protein sequence ID" value="PNH01576.1"/>
    <property type="molecule type" value="Genomic_DNA"/>
</dbReference>
<reference evidence="2 3" key="1">
    <citation type="journal article" date="2017" name="Mol. Biol. Evol.">
        <title>The 4-celled Tetrabaena socialis nuclear genome reveals the essential components for genetic control of cell number at the origin of multicellularity in the volvocine lineage.</title>
        <authorList>
            <person name="Featherston J."/>
            <person name="Arakaki Y."/>
            <person name="Hanschen E.R."/>
            <person name="Ferris P.J."/>
            <person name="Michod R.E."/>
            <person name="Olson B.J.S.C."/>
            <person name="Nozaki H."/>
            <person name="Durand P.M."/>
        </authorList>
    </citation>
    <scope>NUCLEOTIDE SEQUENCE [LARGE SCALE GENOMIC DNA]</scope>
    <source>
        <strain evidence="2 3">NIES-571</strain>
    </source>
</reference>
<name>A0A2J7ZMU3_9CHLO</name>
<feature type="signal peptide" evidence="1">
    <location>
        <begin position="1"/>
        <end position="20"/>
    </location>
</feature>
<dbReference type="Proteomes" id="UP000236333">
    <property type="component" value="Unassembled WGS sequence"/>
</dbReference>
<protein>
    <recommendedName>
        <fullName evidence="4">Cytochrome c domain-containing protein</fullName>
    </recommendedName>
</protein>
<evidence type="ECO:0008006" key="4">
    <source>
        <dbReference type="Google" id="ProtNLM"/>
    </source>
</evidence>
<keyword evidence="3" id="KW-1185">Reference proteome</keyword>
<keyword evidence="1" id="KW-0732">Signal</keyword>
<gene>
    <name evidence="2" type="ORF">TSOC_012527</name>
</gene>
<dbReference type="OrthoDB" id="534702at2759"/>
<sequence length="442" mass="47584">MTTRTVALLALIALAQGALAQTNTQWRRGRSRLFITDNAPASPAVIVVDLPAFNLTQRVAVPGITLQMGVSLDNAHLGVFRNRDNDQHLLSIISTGIRGLLPAAGPRVPPPSPLQSGEDGFMRPAVLAKSFLLVNGSDAIGGVEGGRNLVYHEAWKLYLAYAESHGTIFAYRSDHLHGATAFKPVASMRLPVGHFHVLPYGDFFIAPHTGVQKAFIVNRSGRTVREYNCSACHGSAAYVESPKRMTAVFGCNGTVLVVRNTEAIGVHVPAFPPRVGSFMYGAPGVFWSSTATQPFFWRTDVRGDVPTVTNVTHRGNLIRMLDLQNHSRFVAVHRDGNLVMYHGDTGAEETSLMLREAGFPSNMTAPFLQSDADEVTIYVTVPGEGAVHMVSVKHSAHDDHDHGPGDHADGEGAASLELVRTLVVGGLPMSMTLAYMPVAKAQ</sequence>
<feature type="chain" id="PRO_5014372716" description="Cytochrome c domain-containing protein" evidence="1">
    <location>
        <begin position="21"/>
        <end position="442"/>
    </location>
</feature>
<evidence type="ECO:0000313" key="2">
    <source>
        <dbReference type="EMBL" id="PNH01576.1"/>
    </source>
</evidence>